<dbReference type="Pfam" id="PF13130">
    <property type="entry name" value="DUF3952"/>
    <property type="match status" value="1"/>
</dbReference>
<evidence type="ECO:0000313" key="4">
    <source>
        <dbReference type="Proteomes" id="UP000190696"/>
    </source>
</evidence>
<dbReference type="RefSeq" id="WP_078177134.1">
    <property type="nucleotide sequence ID" value="NZ_JBCMNA010000044.1"/>
</dbReference>
<feature type="domain" description="DUF3952" evidence="2">
    <location>
        <begin position="19"/>
        <end position="127"/>
    </location>
</feature>
<dbReference type="AlphaFoldDB" id="A0A1S9T0A1"/>
<keyword evidence="1" id="KW-0732">Signal</keyword>
<name>A0A1S9T0A1_BACMY</name>
<evidence type="ECO:0000313" key="3">
    <source>
        <dbReference type="EMBL" id="OOR03445.1"/>
    </source>
</evidence>
<evidence type="ECO:0000256" key="1">
    <source>
        <dbReference type="SAM" id="SignalP"/>
    </source>
</evidence>
<feature type="chain" id="PRO_5039495453" description="DUF3952 domain-containing protein" evidence="1">
    <location>
        <begin position="22"/>
        <end position="281"/>
    </location>
</feature>
<reference evidence="3 4" key="1">
    <citation type="submission" date="2017-01" db="EMBL/GenBank/DDBJ databases">
        <title>Bacillus cereus isolates.</title>
        <authorList>
            <person name="Beno S.M."/>
        </authorList>
    </citation>
    <scope>NUCLEOTIDE SEQUENCE [LARGE SCALE GENOMIC DNA]</scope>
    <source>
        <strain evidence="3 4">FSL W7-1108</strain>
    </source>
</reference>
<evidence type="ECO:0000259" key="2">
    <source>
        <dbReference type="Pfam" id="PF13130"/>
    </source>
</evidence>
<protein>
    <recommendedName>
        <fullName evidence="2">DUF3952 domain-containing protein</fullName>
    </recommendedName>
</protein>
<dbReference type="PROSITE" id="PS51257">
    <property type="entry name" value="PROKAR_LIPOPROTEIN"/>
    <property type="match status" value="1"/>
</dbReference>
<organism evidence="3 4">
    <name type="scientific">Bacillus mycoides</name>
    <dbReference type="NCBI Taxonomy" id="1405"/>
    <lineage>
        <taxon>Bacteria</taxon>
        <taxon>Bacillati</taxon>
        <taxon>Bacillota</taxon>
        <taxon>Bacilli</taxon>
        <taxon>Bacillales</taxon>
        <taxon>Bacillaceae</taxon>
        <taxon>Bacillus</taxon>
        <taxon>Bacillus cereus group</taxon>
    </lineage>
</organism>
<accession>A0A1S9T0A1</accession>
<sequence>MKKKKKVKGMLIMTIVASLLGGCGSSKTKPQTGKKIEYERLVKALDEGDMKTVMSASDDGYAHLKEQMIFVTKEEKEDGMHDRTIYQTIDGIYNTKDKVLYGNTNQVLTTDIDSEKEKDTTKNYKKEDIYSTNIIYKNGEAQSENPKLDVSTINLIVEGLQGIVKMKPTKDIKEFSEPSSISYSLTESQFKEIINDNLKLEYDKFRNASIVIGFNSAKDTKDHPMSITEITLVVRYYKKNNQDKMLLHRQQIAASFSDKVENTQNSKTKYLECKNQFNSNK</sequence>
<dbReference type="EMBL" id="MUAI01000043">
    <property type="protein sequence ID" value="OOR03445.1"/>
    <property type="molecule type" value="Genomic_DNA"/>
</dbReference>
<feature type="signal peptide" evidence="1">
    <location>
        <begin position="1"/>
        <end position="21"/>
    </location>
</feature>
<comment type="caution">
    <text evidence="3">The sequence shown here is derived from an EMBL/GenBank/DDBJ whole genome shotgun (WGS) entry which is preliminary data.</text>
</comment>
<proteinExistence type="predicted"/>
<dbReference type="InterPro" id="IPR025019">
    <property type="entry name" value="DUF3952"/>
</dbReference>
<gene>
    <name evidence="3" type="ORF">BW900_26900</name>
</gene>
<dbReference type="Proteomes" id="UP000190696">
    <property type="component" value="Unassembled WGS sequence"/>
</dbReference>